<name>A0A2B4S4I6_STYPI</name>
<dbReference type="PROSITE" id="PS50244">
    <property type="entry name" value="S5A_REDUCTASE"/>
    <property type="match status" value="1"/>
</dbReference>
<dbReference type="PANTHER" id="PTHR14624">
    <property type="entry name" value="DFG10 PROTEIN"/>
    <property type="match status" value="1"/>
</dbReference>
<dbReference type="InterPro" id="IPR039698">
    <property type="entry name" value="Dfg10/SRD5A3"/>
</dbReference>
<proteinExistence type="inferred from homology"/>
<sequence>MGKDEVKLESEQLESISSRPEQVMVIDNLSLVHSFLHCRKFFVMCTTMDVDRSLFLQQESNHGISCANTGLTLHSTHKLFYSSGKIHLSHYLVGLFYYVLDATALAVPLLGEEKIDKDWCTLCKQLPSGLENFSCIQCLGLVIFLWASWHQWNCHVILAKLRHSASGKKVKEYRIPYGDWFDHVSSPHYLAEIIVYIAFFLIQKGQNIYVGMILLFTVQNLSLGATVTHNWYKNKFKEYPQNRNKIFPFVY</sequence>
<evidence type="ECO:0000256" key="9">
    <source>
        <dbReference type="RuleBase" id="RU367081"/>
    </source>
</evidence>
<evidence type="ECO:0000259" key="10">
    <source>
        <dbReference type="Pfam" id="PF02544"/>
    </source>
</evidence>
<comment type="catalytic activity">
    <reaction evidence="8 9">
        <text>a di-trans,poly-cis-dolichal + NADP(+) = a di-trans,poly-cis-polyprenal + NADPH + H(+)</text>
        <dbReference type="Rhea" id="RHEA:80727"/>
        <dbReference type="Rhea" id="RHEA-COMP:19536"/>
        <dbReference type="Rhea" id="RHEA-COMP:19537"/>
        <dbReference type="ChEBI" id="CHEBI:15378"/>
        <dbReference type="ChEBI" id="CHEBI:57783"/>
        <dbReference type="ChEBI" id="CHEBI:58349"/>
        <dbReference type="ChEBI" id="CHEBI:231623"/>
        <dbReference type="ChEBI" id="CHEBI:231637"/>
        <dbReference type="EC" id="1.3.1.94"/>
    </reaction>
    <physiologicalReaction direction="right-to-left" evidence="8 9">
        <dbReference type="Rhea" id="RHEA:80729"/>
    </physiologicalReaction>
</comment>
<dbReference type="UniPathway" id="UPA00378"/>
<evidence type="ECO:0000313" key="11">
    <source>
        <dbReference type="EMBL" id="PFX23963.1"/>
    </source>
</evidence>
<comment type="similarity">
    <text evidence="6 9">Belongs to the steroid 5-alpha reductase family. Polyprenal reductase subfamily.</text>
</comment>
<comment type="function">
    <text evidence="9">Plays a key role in early steps of protein N-linked glycosylation by being involved in the conversion of polyprenol into dolichol. Acts as a polyprenal reductase that mediates the reduction of polyprenal into dolichal in a NADP-dependent mechanism. Dolichols are required for the synthesis of dolichol-linked monosaccharides and the oligosaccharide precursor used for N-glycosylation.</text>
</comment>
<evidence type="ECO:0000256" key="8">
    <source>
        <dbReference type="ARBA" id="ARBA00049427"/>
    </source>
</evidence>
<evidence type="ECO:0000256" key="2">
    <source>
        <dbReference type="ARBA" id="ARBA00012522"/>
    </source>
</evidence>
<evidence type="ECO:0000256" key="4">
    <source>
        <dbReference type="ARBA" id="ARBA00022989"/>
    </source>
</evidence>
<comment type="caution">
    <text evidence="11">The sequence shown here is derived from an EMBL/GenBank/DDBJ whole genome shotgun (WGS) entry which is preliminary data.</text>
</comment>
<dbReference type="Proteomes" id="UP000225706">
    <property type="component" value="Unassembled WGS sequence"/>
</dbReference>
<dbReference type="GO" id="GO:0003865">
    <property type="term" value="F:3-oxo-5-alpha-steroid 4-dehydrogenase activity"/>
    <property type="evidence" value="ECO:0007669"/>
    <property type="project" value="TreeGrafter"/>
</dbReference>
<feature type="domain" description="3-oxo-5-alpha-steroid 4-dehydrogenase C-terminal" evidence="10">
    <location>
        <begin position="136"/>
        <end position="251"/>
    </location>
</feature>
<dbReference type="GO" id="GO:0102389">
    <property type="term" value="F:polyprenol reductase activity"/>
    <property type="evidence" value="ECO:0007669"/>
    <property type="project" value="UniProtKB-UniRule"/>
</dbReference>
<gene>
    <name evidence="11" type="ORF">AWC38_SpisGene11488</name>
</gene>
<comment type="pathway">
    <text evidence="9">Protein modification; protein glycosylation.</text>
</comment>
<dbReference type="PANTHER" id="PTHR14624:SF0">
    <property type="entry name" value="POLYPRENOL REDUCTASE"/>
    <property type="match status" value="1"/>
</dbReference>
<keyword evidence="5" id="KW-0472">Membrane</keyword>
<dbReference type="EMBL" id="LSMT01000191">
    <property type="protein sequence ID" value="PFX23963.1"/>
    <property type="molecule type" value="Genomic_DNA"/>
</dbReference>
<organism evidence="11 12">
    <name type="scientific">Stylophora pistillata</name>
    <name type="common">Smooth cauliflower coral</name>
    <dbReference type="NCBI Taxonomy" id="50429"/>
    <lineage>
        <taxon>Eukaryota</taxon>
        <taxon>Metazoa</taxon>
        <taxon>Cnidaria</taxon>
        <taxon>Anthozoa</taxon>
        <taxon>Hexacorallia</taxon>
        <taxon>Scleractinia</taxon>
        <taxon>Astrocoeniina</taxon>
        <taxon>Pocilloporidae</taxon>
        <taxon>Stylophora</taxon>
    </lineage>
</organism>
<evidence type="ECO:0000256" key="7">
    <source>
        <dbReference type="ARBA" id="ARBA00047186"/>
    </source>
</evidence>
<evidence type="ECO:0000256" key="6">
    <source>
        <dbReference type="ARBA" id="ARBA00046320"/>
    </source>
</evidence>
<dbReference type="GO" id="GO:0160198">
    <property type="term" value="F:polyprenal reductase activity"/>
    <property type="evidence" value="ECO:0007669"/>
    <property type="project" value="UniProtKB-EC"/>
</dbReference>
<dbReference type="AlphaFoldDB" id="A0A2B4S4I6"/>
<dbReference type="InterPro" id="IPR001104">
    <property type="entry name" value="3-oxo-5_a-steroid_4-DH_C"/>
</dbReference>
<evidence type="ECO:0000256" key="1">
    <source>
        <dbReference type="ARBA" id="ARBA00004127"/>
    </source>
</evidence>
<dbReference type="OrthoDB" id="541710at2759"/>
<keyword evidence="3" id="KW-0812">Transmembrane</keyword>
<evidence type="ECO:0000256" key="5">
    <source>
        <dbReference type="ARBA" id="ARBA00023136"/>
    </source>
</evidence>
<protein>
    <recommendedName>
        <fullName evidence="7 9">Polyprenal reductase</fullName>
        <ecNumber evidence="2 9">1.3.1.94</ecNumber>
    </recommendedName>
</protein>
<dbReference type="STRING" id="50429.A0A2B4S4I6"/>
<keyword evidence="12" id="KW-1185">Reference proteome</keyword>
<evidence type="ECO:0000256" key="3">
    <source>
        <dbReference type="ARBA" id="ARBA00022692"/>
    </source>
</evidence>
<comment type="subcellular location">
    <subcellularLocation>
        <location evidence="1">Endomembrane system</location>
        <topology evidence="1">Multi-pass membrane protein</topology>
    </subcellularLocation>
    <subcellularLocation>
        <location evidence="9">Endoplasmic reticulum membrane</location>
    </subcellularLocation>
</comment>
<dbReference type="GO" id="GO:0005789">
    <property type="term" value="C:endoplasmic reticulum membrane"/>
    <property type="evidence" value="ECO:0007669"/>
    <property type="project" value="UniProtKB-SubCell"/>
</dbReference>
<keyword evidence="9" id="KW-0521">NADP</keyword>
<dbReference type="Pfam" id="PF02544">
    <property type="entry name" value="Steroid_dh"/>
    <property type="match status" value="1"/>
</dbReference>
<keyword evidence="4" id="KW-1133">Transmembrane helix</keyword>
<accession>A0A2B4S4I6</accession>
<dbReference type="GO" id="GO:0006488">
    <property type="term" value="P:dolichol-linked oligosaccharide biosynthetic process"/>
    <property type="evidence" value="ECO:0007669"/>
    <property type="project" value="UniProtKB-UniRule"/>
</dbReference>
<keyword evidence="9" id="KW-0256">Endoplasmic reticulum</keyword>
<keyword evidence="9" id="KW-0560">Oxidoreductase</keyword>
<evidence type="ECO:0000313" key="12">
    <source>
        <dbReference type="Proteomes" id="UP000225706"/>
    </source>
</evidence>
<dbReference type="EC" id="1.3.1.94" evidence="2 9"/>
<reference evidence="12" key="1">
    <citation type="journal article" date="2017" name="bioRxiv">
        <title>Comparative analysis of the genomes of Stylophora pistillata and Acropora digitifera provides evidence for extensive differences between species of corals.</title>
        <authorList>
            <person name="Voolstra C.R."/>
            <person name="Li Y."/>
            <person name="Liew Y.J."/>
            <person name="Baumgarten S."/>
            <person name="Zoccola D."/>
            <person name="Flot J.-F."/>
            <person name="Tambutte S."/>
            <person name="Allemand D."/>
            <person name="Aranda M."/>
        </authorList>
    </citation>
    <scope>NUCLEOTIDE SEQUENCE [LARGE SCALE GENOMIC DNA]</scope>
</reference>
<dbReference type="GO" id="GO:0016095">
    <property type="term" value="P:polyprenol catabolic process"/>
    <property type="evidence" value="ECO:0007669"/>
    <property type="project" value="UniProtKB-UniRule"/>
</dbReference>